<evidence type="ECO:0000313" key="4">
    <source>
        <dbReference type="Proteomes" id="UP000812966"/>
    </source>
</evidence>
<sequence>MSSSTTKQPKHRVSIPAKSALKSGPSKSQSKRPAGDEDDEPVIIKKRTAPSSKKASRNNEKDDEEEGLSDLSDGADGEDEFDVNGMEVDEEEGSSDEEGDISTDEEIEGMKADRKKSKKNTKKRKAATTSDVFASTLTSLLEEPATKRPKTDSSAPPKPVKTEVNPILALSAASALPPTTKQIKIERLAKRQLKQEKIERKDRARVKDVLEGWGPRAIVVVNHDKKAEVKDEGKKAGQKGKGKGKGNNSLVQEGVEVMAPGGQEWERGLRKVAQRGVIKLFNAIVVASSNHTAPLAKDKIDAAHNDKKSKKSDKDNILGRGGKKDDVLTKEGFLGMLKNA</sequence>
<feature type="region of interest" description="Disordered" evidence="2">
    <location>
        <begin position="224"/>
        <end position="250"/>
    </location>
</feature>
<dbReference type="Pfam" id="PF07890">
    <property type="entry name" value="Rrp15p"/>
    <property type="match status" value="1"/>
</dbReference>
<feature type="region of interest" description="Disordered" evidence="2">
    <location>
        <begin position="1"/>
        <end position="161"/>
    </location>
</feature>
<dbReference type="GO" id="GO:0000470">
    <property type="term" value="P:maturation of LSU-rRNA"/>
    <property type="evidence" value="ECO:0007669"/>
    <property type="project" value="TreeGrafter"/>
</dbReference>
<dbReference type="GO" id="GO:0030687">
    <property type="term" value="C:preribosome, large subunit precursor"/>
    <property type="evidence" value="ECO:0007669"/>
    <property type="project" value="TreeGrafter"/>
</dbReference>
<organism evidence="3 4">
    <name type="scientific">Filobasidium floriforme</name>
    <dbReference type="NCBI Taxonomy" id="5210"/>
    <lineage>
        <taxon>Eukaryota</taxon>
        <taxon>Fungi</taxon>
        <taxon>Dikarya</taxon>
        <taxon>Basidiomycota</taxon>
        <taxon>Agaricomycotina</taxon>
        <taxon>Tremellomycetes</taxon>
        <taxon>Filobasidiales</taxon>
        <taxon>Filobasidiaceae</taxon>
        <taxon>Filobasidium</taxon>
    </lineage>
</organism>
<evidence type="ECO:0000313" key="3">
    <source>
        <dbReference type="EMBL" id="KAG7562894.1"/>
    </source>
</evidence>
<comment type="caution">
    <text evidence="3">The sequence shown here is derived from an EMBL/GenBank/DDBJ whole genome shotgun (WGS) entry which is preliminary data.</text>
</comment>
<dbReference type="Proteomes" id="UP000812966">
    <property type="component" value="Unassembled WGS sequence"/>
</dbReference>
<dbReference type="GO" id="GO:0000460">
    <property type="term" value="P:maturation of 5.8S rRNA"/>
    <property type="evidence" value="ECO:0007669"/>
    <property type="project" value="TreeGrafter"/>
</dbReference>
<evidence type="ECO:0000256" key="1">
    <source>
        <dbReference type="ARBA" id="ARBA00007462"/>
    </source>
</evidence>
<proteinExistence type="inferred from homology"/>
<feature type="compositionally biased region" description="Acidic residues" evidence="2">
    <location>
        <begin position="61"/>
        <end position="107"/>
    </location>
</feature>
<gene>
    <name evidence="3" type="ORF">FFLO_01723</name>
</gene>
<dbReference type="InterPro" id="IPR012459">
    <property type="entry name" value="Rrp15"/>
</dbReference>
<feature type="compositionally biased region" description="Basic residues" evidence="2">
    <location>
        <begin position="113"/>
        <end position="126"/>
    </location>
</feature>
<reference evidence="3" key="1">
    <citation type="submission" date="2020-04" db="EMBL/GenBank/DDBJ databases">
        <title>Analysis of mating type loci in Filobasidium floriforme.</title>
        <authorList>
            <person name="Nowrousian M."/>
        </authorList>
    </citation>
    <scope>NUCLEOTIDE SEQUENCE</scope>
    <source>
        <strain evidence="3">CBS 6242</strain>
    </source>
</reference>
<comment type="similarity">
    <text evidence="1">Belongs to the RRP15 family.</text>
</comment>
<keyword evidence="4" id="KW-1185">Reference proteome</keyword>
<feature type="compositionally biased region" description="Basic and acidic residues" evidence="2">
    <location>
        <begin position="224"/>
        <end position="235"/>
    </location>
</feature>
<evidence type="ECO:0000256" key="2">
    <source>
        <dbReference type="SAM" id="MobiDB-lite"/>
    </source>
</evidence>
<accession>A0A8K0NSG4</accession>
<dbReference type="EMBL" id="JABELV010000024">
    <property type="protein sequence ID" value="KAG7562894.1"/>
    <property type="molecule type" value="Genomic_DNA"/>
</dbReference>
<dbReference type="OrthoDB" id="20949at2759"/>
<dbReference type="AlphaFoldDB" id="A0A8K0NSG4"/>
<feature type="region of interest" description="Disordered" evidence="2">
    <location>
        <begin position="298"/>
        <end position="325"/>
    </location>
</feature>
<protein>
    <recommendedName>
        <fullName evidence="5">Rrp15p-domain-containing protein</fullName>
    </recommendedName>
</protein>
<dbReference type="PANTHER" id="PTHR13245">
    <property type="entry name" value="RRP15-LIKE PROTEIN"/>
    <property type="match status" value="1"/>
</dbReference>
<name>A0A8K0NSG4_9TREE</name>
<evidence type="ECO:0008006" key="5">
    <source>
        <dbReference type="Google" id="ProtNLM"/>
    </source>
</evidence>
<dbReference type="PANTHER" id="PTHR13245:SF14">
    <property type="entry name" value="RRP15-LIKE PROTEIN"/>
    <property type="match status" value="1"/>
</dbReference>